<dbReference type="AlphaFoldDB" id="A0A455VU44"/>
<protein>
    <submittedName>
        <fullName evidence="1">Uncharacterized protein</fullName>
    </submittedName>
</protein>
<organism evidence="1 2">
    <name type="scientific">Serratia symbiotica</name>
    <dbReference type="NCBI Taxonomy" id="138074"/>
    <lineage>
        <taxon>Bacteria</taxon>
        <taxon>Pseudomonadati</taxon>
        <taxon>Pseudomonadota</taxon>
        <taxon>Gammaproteobacteria</taxon>
        <taxon>Enterobacterales</taxon>
        <taxon>Yersiniaceae</taxon>
        <taxon>Serratia</taxon>
    </lineage>
</organism>
<dbReference type="EMBL" id="AP019531">
    <property type="protein sequence ID" value="BBI92611.1"/>
    <property type="molecule type" value="Genomic_DNA"/>
</dbReference>
<gene>
    <name evidence="1" type="ORF">SSYIS1_24110</name>
</gene>
<name>A0A455VU44_9GAMM</name>
<dbReference type="Proteomes" id="UP000324392">
    <property type="component" value="Chromosome"/>
</dbReference>
<proteinExistence type="predicted"/>
<accession>A0A455VU44</accession>
<evidence type="ECO:0000313" key="1">
    <source>
        <dbReference type="EMBL" id="BBI92611.1"/>
    </source>
</evidence>
<sequence>MTSAISSYHWLLIIFGLRGWIAMHQEGLYEETENSGLI</sequence>
<evidence type="ECO:0000313" key="2">
    <source>
        <dbReference type="Proteomes" id="UP000324392"/>
    </source>
</evidence>
<reference evidence="1 2" key="1">
    <citation type="submission" date="2019-03" db="EMBL/GenBank/DDBJ databases">
        <title>The genome sequence of Candidatus Serratia symbiotica strain IS.</title>
        <authorList>
            <person name="Nikoh N."/>
            <person name="Koga R."/>
            <person name="Oshima K."/>
            <person name="Hattori M."/>
            <person name="Fukatsu T."/>
        </authorList>
    </citation>
    <scope>NUCLEOTIDE SEQUENCE [LARGE SCALE GENOMIC DNA]</scope>
    <source>
        <strain evidence="1 2">IS</strain>
    </source>
</reference>